<dbReference type="AlphaFoldDB" id="A0A162UPJ4"/>
<sequence>MPKCFLLGSDQGCLLAMSSLADSSLLCILLPNTFMAGMPSAITSFLTPPAQMHPQTITEPPLPYTLGHT</sequence>
<keyword evidence="2" id="KW-1185">Reference proteome</keyword>
<proteinExistence type="predicted"/>
<dbReference type="GeneID" id="28991693"/>
<evidence type="ECO:0000313" key="1">
    <source>
        <dbReference type="EMBL" id="OAD76843.1"/>
    </source>
</evidence>
<dbReference type="InParanoid" id="A0A162UPJ4"/>
<dbReference type="Proteomes" id="UP000077315">
    <property type="component" value="Unassembled WGS sequence"/>
</dbReference>
<protein>
    <submittedName>
        <fullName evidence="1">Uncharacterized protein</fullName>
    </submittedName>
</protein>
<dbReference type="VEuPathDB" id="FungiDB:PHYBLDRAFT_142348"/>
<gene>
    <name evidence="1" type="ORF">PHYBLDRAFT_142348</name>
</gene>
<name>A0A162UPJ4_PHYB8</name>
<evidence type="ECO:0000313" key="2">
    <source>
        <dbReference type="Proteomes" id="UP000077315"/>
    </source>
</evidence>
<reference evidence="2" key="1">
    <citation type="submission" date="2015-06" db="EMBL/GenBank/DDBJ databases">
        <title>Expansion of signal transduction pathways in fungi by whole-genome duplication.</title>
        <authorList>
            <consortium name="DOE Joint Genome Institute"/>
            <person name="Corrochano L.M."/>
            <person name="Kuo A."/>
            <person name="Marcet-Houben M."/>
            <person name="Polaino S."/>
            <person name="Salamov A."/>
            <person name="Villalobos J.M."/>
            <person name="Alvarez M.I."/>
            <person name="Avalos J."/>
            <person name="Benito E.P."/>
            <person name="Benoit I."/>
            <person name="Burger G."/>
            <person name="Camino L.P."/>
            <person name="Canovas D."/>
            <person name="Cerda-Olmedo E."/>
            <person name="Cheng J.-F."/>
            <person name="Dominguez A."/>
            <person name="Elias M."/>
            <person name="Eslava A.P."/>
            <person name="Glaser F."/>
            <person name="Grimwood J."/>
            <person name="Gutierrez G."/>
            <person name="Heitman J."/>
            <person name="Henrissat B."/>
            <person name="Iturriaga E.A."/>
            <person name="Lang B.F."/>
            <person name="Lavin J.L."/>
            <person name="Lee S."/>
            <person name="Li W."/>
            <person name="Lindquist E."/>
            <person name="Lopez-Garcia S."/>
            <person name="Luque E.M."/>
            <person name="Marcos A.T."/>
            <person name="Martin J."/>
            <person name="McCluskey K."/>
            <person name="Medina H.R."/>
            <person name="Miralles-Duran A."/>
            <person name="Miyazaki A."/>
            <person name="Munoz-Torres E."/>
            <person name="Oguiza J.A."/>
            <person name="Ohm R."/>
            <person name="Olmedo M."/>
            <person name="Orejas M."/>
            <person name="Ortiz-Castellanos L."/>
            <person name="Pisabarro A.G."/>
            <person name="Rodriguez-Romero J."/>
            <person name="Ruiz-Herrera J."/>
            <person name="Ruiz-Vazquez R."/>
            <person name="Sanz C."/>
            <person name="Schackwitz W."/>
            <person name="Schmutz J."/>
            <person name="Shahriari M."/>
            <person name="Shelest E."/>
            <person name="Silva-Franco F."/>
            <person name="Soanes D."/>
            <person name="Syed K."/>
            <person name="Tagua V.G."/>
            <person name="Talbot N.J."/>
            <person name="Thon M."/>
            <person name="De vries R.P."/>
            <person name="Wiebenga A."/>
            <person name="Yadav J.S."/>
            <person name="Braun E.L."/>
            <person name="Baker S."/>
            <person name="Garre V."/>
            <person name="Horwitz B."/>
            <person name="Torres-Martinez S."/>
            <person name="Idnurm A."/>
            <person name="Herrera-Estrella A."/>
            <person name="Gabaldon T."/>
            <person name="Grigoriev I.V."/>
        </authorList>
    </citation>
    <scope>NUCLEOTIDE SEQUENCE [LARGE SCALE GENOMIC DNA]</scope>
    <source>
        <strain evidence="2">NRRL 1555(-)</strain>
    </source>
</reference>
<dbReference type="RefSeq" id="XP_018294883.1">
    <property type="nucleotide sequence ID" value="XM_018430787.1"/>
</dbReference>
<accession>A0A162UPJ4</accession>
<dbReference type="EMBL" id="KV440975">
    <property type="protein sequence ID" value="OAD76843.1"/>
    <property type="molecule type" value="Genomic_DNA"/>
</dbReference>
<organism evidence="1 2">
    <name type="scientific">Phycomyces blakesleeanus (strain ATCC 8743b / DSM 1359 / FGSC 10004 / NBRC 33097 / NRRL 1555)</name>
    <dbReference type="NCBI Taxonomy" id="763407"/>
    <lineage>
        <taxon>Eukaryota</taxon>
        <taxon>Fungi</taxon>
        <taxon>Fungi incertae sedis</taxon>
        <taxon>Mucoromycota</taxon>
        <taxon>Mucoromycotina</taxon>
        <taxon>Mucoromycetes</taxon>
        <taxon>Mucorales</taxon>
        <taxon>Phycomycetaceae</taxon>
        <taxon>Phycomyces</taxon>
    </lineage>
</organism>